<evidence type="ECO:0000313" key="1">
    <source>
        <dbReference type="EMBL" id="MBT0723116.1"/>
    </source>
</evidence>
<dbReference type="EMBL" id="JABBFR010000001">
    <property type="protein sequence ID" value="MBT0723116.1"/>
    <property type="molecule type" value="Genomic_DNA"/>
</dbReference>
<dbReference type="RefSeq" id="WP_214235509.1">
    <property type="nucleotide sequence ID" value="NZ_JABBFR010000001.1"/>
</dbReference>
<evidence type="ECO:0000313" key="2">
    <source>
        <dbReference type="Proteomes" id="UP000790096"/>
    </source>
</evidence>
<accession>A0ABS5SSV7</accession>
<dbReference type="Gene3D" id="3.30.300.30">
    <property type="match status" value="1"/>
</dbReference>
<comment type="caution">
    <text evidence="1">The sequence shown here is derived from an EMBL/GenBank/DDBJ whole genome shotgun (WGS) entry which is preliminary data.</text>
</comment>
<sequence length="150" mass="17174">MPLIRYPVGDIAAWSEPLGKTARKFILQGRSSLGQRIRVGFSSVFPDEFDTLITEIFGRQQWQMVLDHQDYCDQLTLRIVFTGSDNDADALCNSILEKDHSLAELCEAGQLRLIIEWCRQDELICNSRTGKLQRVIDRRTYMTTGVEKCS</sequence>
<reference evidence="1 2" key="1">
    <citation type="submission" date="2020-04" db="EMBL/GenBank/DDBJ databases">
        <title>Genome sequencing of Rosenbergiella species.</title>
        <authorList>
            <person name="Alvarez-Perez S."/>
            <person name="Lievens B."/>
        </authorList>
    </citation>
    <scope>NUCLEOTIDE SEQUENCE [LARGE SCALE GENOMIC DNA]</scope>
    <source>
        <strain evidence="1 2">S61</strain>
    </source>
</reference>
<proteinExistence type="predicted"/>
<organism evidence="1 2">
    <name type="scientific">Rosenbergiella gaditana</name>
    <dbReference type="NCBI Taxonomy" id="2726987"/>
    <lineage>
        <taxon>Bacteria</taxon>
        <taxon>Pseudomonadati</taxon>
        <taxon>Pseudomonadota</taxon>
        <taxon>Gammaproteobacteria</taxon>
        <taxon>Enterobacterales</taxon>
        <taxon>Erwiniaceae</taxon>
        <taxon>Rosenbergiella</taxon>
    </lineage>
</organism>
<name>A0ABS5SSV7_9GAMM</name>
<dbReference type="Proteomes" id="UP000790096">
    <property type="component" value="Unassembled WGS sequence"/>
</dbReference>
<dbReference type="InterPro" id="IPR045851">
    <property type="entry name" value="AMP-bd_C_sf"/>
</dbReference>
<gene>
    <name evidence="1" type="ORF">HH682_01405</name>
</gene>
<protein>
    <submittedName>
        <fullName evidence="1">Uncharacterized protein</fullName>
    </submittedName>
</protein>
<keyword evidence="2" id="KW-1185">Reference proteome</keyword>